<evidence type="ECO:0000259" key="4">
    <source>
        <dbReference type="Pfam" id="PF13354"/>
    </source>
</evidence>
<sequence>MSGTLSLDHLTNGIFFGLLWLLAACAKPDALTAYLASLPDEIQVSYQIGIQEREVLSVHDPARRIPSASIIKVPILIALMQDVQEGKRSLSEEIVLHESDMVAGAGELQFRAPGTVYSLEFLAREMIRISDNTATNLLIQTLGMDRIQGWLQSHGFRQTQLNRLMMDFGAIEAGRQNYTSAEEMVRMLLELADGKYLDAKGTDFVLELLRDCADREAIPSKLPAGTVVAHKTGTLDYVRGDAGLVWGEKPLAICVFVEGFSSLEQADEIIGQIALLAFDTYGF</sequence>
<comment type="similarity">
    <text evidence="2">Belongs to the class-A beta-lactamase family.</text>
</comment>
<accession>R7ZPI9</accession>
<comment type="caution">
    <text evidence="5">The sequence shown here is derived from an EMBL/GenBank/DDBJ whole genome shotgun (WGS) entry which is preliminary data.</text>
</comment>
<name>R7ZPI9_9BACT</name>
<protein>
    <recommendedName>
        <fullName evidence="3">beta-lactamase</fullName>
        <ecNumber evidence="3">3.5.2.6</ecNumber>
    </recommendedName>
</protein>
<dbReference type="GO" id="GO:0008800">
    <property type="term" value="F:beta-lactamase activity"/>
    <property type="evidence" value="ECO:0007669"/>
    <property type="project" value="UniProtKB-EC"/>
</dbReference>
<evidence type="ECO:0000256" key="2">
    <source>
        <dbReference type="ARBA" id="ARBA00009009"/>
    </source>
</evidence>
<proteinExistence type="inferred from homology"/>
<dbReference type="GO" id="GO:0030655">
    <property type="term" value="P:beta-lactam antibiotic catabolic process"/>
    <property type="evidence" value="ECO:0007669"/>
    <property type="project" value="InterPro"/>
</dbReference>
<dbReference type="InterPro" id="IPR012338">
    <property type="entry name" value="Beta-lactam/transpept-like"/>
</dbReference>
<evidence type="ECO:0000256" key="3">
    <source>
        <dbReference type="ARBA" id="ARBA00012865"/>
    </source>
</evidence>
<evidence type="ECO:0000313" key="6">
    <source>
        <dbReference type="Proteomes" id="UP000013909"/>
    </source>
</evidence>
<organism evidence="5 6">
    <name type="scientific">Lunatimonas lonarensis</name>
    <dbReference type="NCBI Taxonomy" id="1232681"/>
    <lineage>
        <taxon>Bacteria</taxon>
        <taxon>Pseudomonadati</taxon>
        <taxon>Bacteroidota</taxon>
        <taxon>Cytophagia</taxon>
        <taxon>Cytophagales</taxon>
        <taxon>Cyclobacteriaceae</taxon>
    </lineage>
</organism>
<keyword evidence="6" id="KW-1185">Reference proteome</keyword>
<comment type="catalytic activity">
    <reaction evidence="1">
        <text>a beta-lactam + H2O = a substituted beta-amino acid</text>
        <dbReference type="Rhea" id="RHEA:20401"/>
        <dbReference type="ChEBI" id="CHEBI:15377"/>
        <dbReference type="ChEBI" id="CHEBI:35627"/>
        <dbReference type="ChEBI" id="CHEBI:140347"/>
        <dbReference type="EC" id="3.5.2.6"/>
    </reaction>
</comment>
<reference evidence="5 6" key="1">
    <citation type="submission" date="2013-02" db="EMBL/GenBank/DDBJ databases">
        <title>A novel strain isolated from Lonar lake, Maharashtra, India.</title>
        <authorList>
            <person name="Singh A."/>
        </authorList>
    </citation>
    <scope>NUCLEOTIDE SEQUENCE [LARGE SCALE GENOMIC DNA]</scope>
    <source>
        <strain evidence="5 6">AK24</strain>
    </source>
</reference>
<dbReference type="Proteomes" id="UP000013909">
    <property type="component" value="Unassembled WGS sequence"/>
</dbReference>
<keyword evidence="5" id="KW-0378">Hydrolase</keyword>
<dbReference type="GO" id="GO:0046677">
    <property type="term" value="P:response to antibiotic"/>
    <property type="evidence" value="ECO:0007669"/>
    <property type="project" value="InterPro"/>
</dbReference>
<dbReference type="PATRIC" id="fig|1288963.3.peg.3479"/>
<dbReference type="PANTHER" id="PTHR35333:SF3">
    <property type="entry name" value="BETA-LACTAMASE-TYPE TRANSPEPTIDASE FOLD CONTAINING PROTEIN"/>
    <property type="match status" value="1"/>
</dbReference>
<evidence type="ECO:0000313" key="5">
    <source>
        <dbReference type="EMBL" id="EON76010.1"/>
    </source>
</evidence>
<dbReference type="SUPFAM" id="SSF56601">
    <property type="entry name" value="beta-lactamase/transpeptidase-like"/>
    <property type="match status" value="1"/>
</dbReference>
<gene>
    <name evidence="5" type="ORF">ADIS_3488</name>
</gene>
<dbReference type="Pfam" id="PF13354">
    <property type="entry name" value="Beta-lactamase2"/>
    <property type="match status" value="1"/>
</dbReference>
<dbReference type="EMBL" id="AQHR01000089">
    <property type="protein sequence ID" value="EON76010.1"/>
    <property type="molecule type" value="Genomic_DNA"/>
</dbReference>
<dbReference type="EC" id="3.5.2.6" evidence="3"/>
<dbReference type="Gene3D" id="3.40.710.10">
    <property type="entry name" value="DD-peptidase/beta-lactamase superfamily"/>
    <property type="match status" value="1"/>
</dbReference>
<dbReference type="InterPro" id="IPR045155">
    <property type="entry name" value="Beta-lactam_cat"/>
</dbReference>
<dbReference type="STRING" id="1232681.ADIS_3488"/>
<dbReference type="AlphaFoldDB" id="R7ZPI9"/>
<dbReference type="PANTHER" id="PTHR35333">
    <property type="entry name" value="BETA-LACTAMASE"/>
    <property type="match status" value="1"/>
</dbReference>
<dbReference type="InterPro" id="IPR000871">
    <property type="entry name" value="Beta-lactam_class-A"/>
</dbReference>
<feature type="domain" description="Beta-lactamase class A catalytic" evidence="4">
    <location>
        <begin position="59"/>
        <end position="257"/>
    </location>
</feature>
<evidence type="ECO:0000256" key="1">
    <source>
        <dbReference type="ARBA" id="ARBA00001526"/>
    </source>
</evidence>